<reference evidence="2" key="1">
    <citation type="submission" date="2014-02" db="EMBL/GenBank/DDBJ databases">
        <title>Complete genome sequence and comparative genomic analysis of the nitrogen-fixing bacterium Leptospirillum ferriphilum YSK.</title>
        <authorList>
            <person name="Guo X."/>
            <person name="Yin H."/>
            <person name="Liang Y."/>
            <person name="Hu Q."/>
            <person name="Ma L."/>
            <person name="Xiao Y."/>
            <person name="Zhang X."/>
            <person name="Qiu G."/>
            <person name="Liu X."/>
        </authorList>
    </citation>
    <scope>NUCLEOTIDE SEQUENCE [LARGE SCALE GENOMIC DNA]</scope>
    <source>
        <strain evidence="2">YSK</strain>
    </source>
</reference>
<name>A0A059XSS2_9BACT</name>
<sequence length="174" mass="19258">MNSFHPVLVFDSNGASPIPVPFEVVSRSRISHGGKQDRDGALAPRTPLCARSAQEKRDNRSPLNGLLRKKMNASLTGVIIPFSSEKGPFRWTPSPLVILSARHCENLPVSACSYHRLKFMFLSTKNVSSHERRVEVFKNGLHEMNTAKRGKETAPTAPENFGGISLQDSVVLFF</sequence>
<dbReference type="EMBL" id="CP007243">
    <property type="protein sequence ID" value="AIA31659.1"/>
    <property type="molecule type" value="Genomic_DNA"/>
</dbReference>
<proteinExistence type="predicted"/>
<reference evidence="1 2" key="2">
    <citation type="journal article" date="2015" name="Biomed. Res. Int.">
        <title>Effects of Arsenite Resistance on the Growth and Functional Gene Expression of Leptospirillum ferriphilum and Acidithiobacillus thiooxidans in Pure Culture and Coculture.</title>
        <authorList>
            <person name="Jiang H."/>
            <person name="Liang Y."/>
            <person name="Yin H."/>
            <person name="Xiao Y."/>
            <person name="Guo X."/>
            <person name="Xu Y."/>
            <person name="Hu Q."/>
            <person name="Liu H."/>
            <person name="Liu X."/>
        </authorList>
    </citation>
    <scope>NUCLEOTIDE SEQUENCE [LARGE SCALE GENOMIC DNA]</scope>
    <source>
        <strain evidence="1 2">YSK</strain>
    </source>
</reference>
<gene>
    <name evidence="1" type="ORF">Y981_05215</name>
</gene>
<accession>A0A059XSS2</accession>
<dbReference type="AlphaFoldDB" id="A0A059XSS2"/>
<evidence type="ECO:0000313" key="1">
    <source>
        <dbReference type="EMBL" id="AIA31659.1"/>
    </source>
</evidence>
<protein>
    <submittedName>
        <fullName evidence="1">Uncharacterized protein</fullName>
    </submittedName>
</protein>
<keyword evidence="2" id="KW-1185">Reference proteome</keyword>
<dbReference type="Proteomes" id="UP000027059">
    <property type="component" value="Chromosome"/>
</dbReference>
<dbReference type="HOGENOM" id="CLU_1538211_0_0_0"/>
<evidence type="ECO:0000313" key="2">
    <source>
        <dbReference type="Proteomes" id="UP000027059"/>
    </source>
</evidence>
<organism evidence="1 2">
    <name type="scientific">Leptospirillum ferriphilum YSK</name>
    <dbReference type="NCBI Taxonomy" id="1441628"/>
    <lineage>
        <taxon>Bacteria</taxon>
        <taxon>Pseudomonadati</taxon>
        <taxon>Nitrospirota</taxon>
        <taxon>Nitrospiria</taxon>
        <taxon>Nitrospirales</taxon>
        <taxon>Nitrospiraceae</taxon>
        <taxon>Leptospirillum</taxon>
    </lineage>
</organism>
<dbReference type="KEGG" id="lfp:Y981_05215"/>